<organism evidence="3 4">
    <name type="scientific">Protea cynaroides</name>
    <dbReference type="NCBI Taxonomy" id="273540"/>
    <lineage>
        <taxon>Eukaryota</taxon>
        <taxon>Viridiplantae</taxon>
        <taxon>Streptophyta</taxon>
        <taxon>Embryophyta</taxon>
        <taxon>Tracheophyta</taxon>
        <taxon>Spermatophyta</taxon>
        <taxon>Magnoliopsida</taxon>
        <taxon>Proteales</taxon>
        <taxon>Proteaceae</taxon>
        <taxon>Protea</taxon>
    </lineage>
</organism>
<evidence type="ECO:0000256" key="1">
    <source>
        <dbReference type="SAM" id="MobiDB-lite"/>
    </source>
</evidence>
<dbReference type="EMBL" id="JAMYWD010000008">
    <property type="protein sequence ID" value="KAJ4964494.1"/>
    <property type="molecule type" value="Genomic_DNA"/>
</dbReference>
<reference evidence="3" key="1">
    <citation type="journal article" date="2023" name="Plant J.">
        <title>The genome of the king protea, Protea cynaroides.</title>
        <authorList>
            <person name="Chang J."/>
            <person name="Duong T.A."/>
            <person name="Schoeman C."/>
            <person name="Ma X."/>
            <person name="Roodt D."/>
            <person name="Barker N."/>
            <person name="Li Z."/>
            <person name="Van de Peer Y."/>
            <person name="Mizrachi E."/>
        </authorList>
    </citation>
    <scope>NUCLEOTIDE SEQUENCE</scope>
    <source>
        <tissue evidence="3">Young leaves</tissue>
    </source>
</reference>
<evidence type="ECO:0000313" key="4">
    <source>
        <dbReference type="Proteomes" id="UP001141806"/>
    </source>
</evidence>
<dbReference type="InterPro" id="IPR005162">
    <property type="entry name" value="Retrotrans_gag_dom"/>
</dbReference>
<dbReference type="AlphaFoldDB" id="A0A9Q0HII3"/>
<accession>A0A9Q0HII3</accession>
<feature type="compositionally biased region" description="Basic and acidic residues" evidence="1">
    <location>
        <begin position="174"/>
        <end position="185"/>
    </location>
</feature>
<protein>
    <recommendedName>
        <fullName evidence="2">Retrotransposon gag domain-containing protein</fullName>
    </recommendedName>
</protein>
<dbReference type="OrthoDB" id="1166507at2759"/>
<feature type="domain" description="Retrotransposon gag" evidence="2">
    <location>
        <begin position="38"/>
        <end position="103"/>
    </location>
</feature>
<evidence type="ECO:0000313" key="3">
    <source>
        <dbReference type="EMBL" id="KAJ4964494.1"/>
    </source>
</evidence>
<name>A0A9Q0HII3_9MAGN</name>
<keyword evidence="4" id="KW-1185">Reference proteome</keyword>
<comment type="caution">
    <text evidence="3">The sequence shown here is derived from an EMBL/GenBank/DDBJ whole genome shotgun (WGS) entry which is preliminary data.</text>
</comment>
<sequence length="254" mass="30223">MELKEYNRKLDPQVFIDWLNVVDDYFEWFETPEFRKIKLVRTKLTGHAREWWKLHENRMLARGYPITTWEEMKDDLKDNYLPPSFVDRLHDQFNILKQGTLSFKLGLKPEVQRAMGTTSLYDIKDCYQKTLEAEDLLKLPLGSFDTPTRDNRRNVYNQPLNYRPPHQLGTTPKTMDKGKSPMRESDKGTNCYHYNQFEPEPNNDVELETNDGIPLDNEDDHVFVNEIQDDDLEPRDVYVVHRILVAQIKGEDWR</sequence>
<feature type="region of interest" description="Disordered" evidence="1">
    <location>
        <begin position="148"/>
        <end position="185"/>
    </location>
</feature>
<gene>
    <name evidence="3" type="ORF">NE237_024433</name>
</gene>
<proteinExistence type="predicted"/>
<dbReference type="Proteomes" id="UP001141806">
    <property type="component" value="Unassembled WGS sequence"/>
</dbReference>
<dbReference type="Pfam" id="PF03732">
    <property type="entry name" value="Retrotrans_gag"/>
    <property type="match status" value="1"/>
</dbReference>
<evidence type="ECO:0000259" key="2">
    <source>
        <dbReference type="Pfam" id="PF03732"/>
    </source>
</evidence>